<reference evidence="11 12" key="1">
    <citation type="submission" date="2020-06" db="EMBL/GenBank/DDBJ databases">
        <authorList>
            <consortium name="Wellcome Sanger Institute Data Sharing"/>
        </authorList>
    </citation>
    <scope>NUCLEOTIDE SEQUENCE [LARGE SCALE GENOMIC DNA]</scope>
</reference>
<keyword evidence="4" id="KW-0862">Zinc</keyword>
<dbReference type="PROSITE" id="PS50188">
    <property type="entry name" value="B302_SPRY"/>
    <property type="match status" value="1"/>
</dbReference>
<dbReference type="InterPro" id="IPR017907">
    <property type="entry name" value="Znf_RING_CS"/>
</dbReference>
<reference evidence="11" key="3">
    <citation type="submission" date="2025-09" db="UniProtKB">
        <authorList>
            <consortium name="Ensembl"/>
        </authorList>
    </citation>
    <scope>IDENTIFICATION</scope>
</reference>
<name>A0AAY4D763_9TELE</name>
<dbReference type="GO" id="GO:0045087">
    <property type="term" value="P:innate immune response"/>
    <property type="evidence" value="ECO:0007669"/>
    <property type="project" value="UniProtKB-KW"/>
</dbReference>
<protein>
    <recommendedName>
        <fullName evidence="13">Tripartite motif-containing protein 16-like</fullName>
    </recommendedName>
</protein>
<proteinExistence type="predicted"/>
<dbReference type="SMART" id="SM00336">
    <property type="entry name" value="BBOX"/>
    <property type="match status" value="1"/>
</dbReference>
<dbReference type="Gene3D" id="3.30.160.60">
    <property type="entry name" value="Classic Zinc Finger"/>
    <property type="match status" value="1"/>
</dbReference>
<dbReference type="InterPro" id="IPR013320">
    <property type="entry name" value="ConA-like_dom_sf"/>
</dbReference>
<keyword evidence="12" id="KW-1185">Reference proteome</keyword>
<dbReference type="PROSITE" id="PS00518">
    <property type="entry name" value="ZF_RING_1"/>
    <property type="match status" value="1"/>
</dbReference>
<reference evidence="11" key="2">
    <citation type="submission" date="2025-08" db="UniProtKB">
        <authorList>
            <consortium name="Ensembl"/>
        </authorList>
    </citation>
    <scope>IDENTIFICATION</scope>
</reference>
<dbReference type="InterPro" id="IPR000315">
    <property type="entry name" value="Znf_B-box"/>
</dbReference>
<evidence type="ECO:0000313" key="11">
    <source>
        <dbReference type="Ensembl" id="ENSDCDP00010041352.1"/>
    </source>
</evidence>
<feature type="domain" description="RING-type" evidence="8">
    <location>
        <begin position="14"/>
        <end position="57"/>
    </location>
</feature>
<evidence type="ECO:0000259" key="8">
    <source>
        <dbReference type="PROSITE" id="PS50089"/>
    </source>
</evidence>
<evidence type="ECO:0000313" key="12">
    <source>
        <dbReference type="Proteomes" id="UP000694580"/>
    </source>
</evidence>
<keyword evidence="1" id="KW-0399">Innate immunity</keyword>
<dbReference type="SMART" id="SM00449">
    <property type="entry name" value="SPRY"/>
    <property type="match status" value="1"/>
</dbReference>
<dbReference type="Pfam" id="PF13765">
    <property type="entry name" value="PRY"/>
    <property type="match status" value="1"/>
</dbReference>
<dbReference type="InterPro" id="IPR003877">
    <property type="entry name" value="SPRY_dom"/>
</dbReference>
<dbReference type="Gene3D" id="4.10.830.40">
    <property type="match status" value="1"/>
</dbReference>
<evidence type="ECO:0000256" key="6">
    <source>
        <dbReference type="PROSITE-ProRule" id="PRU00024"/>
    </source>
</evidence>
<dbReference type="CDD" id="cd19769">
    <property type="entry name" value="Bbox2_TRIM16-like"/>
    <property type="match status" value="1"/>
</dbReference>
<dbReference type="SMART" id="SM00589">
    <property type="entry name" value="PRY"/>
    <property type="match status" value="1"/>
</dbReference>
<keyword evidence="5" id="KW-0391">Immunity</keyword>
<dbReference type="SUPFAM" id="SSF57850">
    <property type="entry name" value="RING/U-box"/>
    <property type="match status" value="1"/>
</dbReference>
<dbReference type="InterPro" id="IPR058030">
    <property type="entry name" value="TRIM8/14/16/25/29/45/65_CC"/>
</dbReference>
<dbReference type="GeneTree" id="ENSGT01150000286899"/>
<dbReference type="PANTHER" id="PTHR25465">
    <property type="entry name" value="B-BOX DOMAIN CONTAINING"/>
    <property type="match status" value="1"/>
</dbReference>
<dbReference type="GO" id="GO:0008270">
    <property type="term" value="F:zinc ion binding"/>
    <property type="evidence" value="ECO:0007669"/>
    <property type="project" value="UniProtKB-KW"/>
</dbReference>
<evidence type="ECO:0008006" key="13">
    <source>
        <dbReference type="Google" id="ProtNLM"/>
    </source>
</evidence>
<keyword evidence="3 6" id="KW-0863">Zinc-finger</keyword>
<dbReference type="InterPro" id="IPR003879">
    <property type="entry name" value="Butyrophylin_SPRY"/>
</dbReference>
<evidence type="ECO:0000256" key="1">
    <source>
        <dbReference type="ARBA" id="ARBA00022588"/>
    </source>
</evidence>
<organism evidence="11 12">
    <name type="scientific">Denticeps clupeoides</name>
    <name type="common">denticle herring</name>
    <dbReference type="NCBI Taxonomy" id="299321"/>
    <lineage>
        <taxon>Eukaryota</taxon>
        <taxon>Metazoa</taxon>
        <taxon>Chordata</taxon>
        <taxon>Craniata</taxon>
        <taxon>Vertebrata</taxon>
        <taxon>Euteleostomi</taxon>
        <taxon>Actinopterygii</taxon>
        <taxon>Neopterygii</taxon>
        <taxon>Teleostei</taxon>
        <taxon>Clupei</taxon>
        <taxon>Clupeiformes</taxon>
        <taxon>Denticipitoidei</taxon>
        <taxon>Denticipitidae</taxon>
        <taxon>Denticeps</taxon>
    </lineage>
</organism>
<dbReference type="PANTHER" id="PTHR25465:SF5">
    <property type="entry name" value="E3 UBIQUITIN_ISG15 LIGASE TRIM25-RELATED"/>
    <property type="match status" value="1"/>
</dbReference>
<keyword evidence="2" id="KW-0479">Metal-binding</keyword>
<evidence type="ECO:0000256" key="3">
    <source>
        <dbReference type="ARBA" id="ARBA00022771"/>
    </source>
</evidence>
<dbReference type="InterPro" id="IPR013083">
    <property type="entry name" value="Znf_RING/FYVE/PHD"/>
</dbReference>
<dbReference type="Ensembl" id="ENSDCDT00010051301.1">
    <property type="protein sequence ID" value="ENSDCDP00010041352.1"/>
    <property type="gene ID" value="ENSDCDG00010026245.1"/>
</dbReference>
<dbReference type="GO" id="GO:0005737">
    <property type="term" value="C:cytoplasm"/>
    <property type="evidence" value="ECO:0007669"/>
    <property type="project" value="UniProtKB-ARBA"/>
</dbReference>
<dbReference type="Proteomes" id="UP000694580">
    <property type="component" value="Chromosome 11"/>
</dbReference>
<dbReference type="SMART" id="SM00184">
    <property type="entry name" value="RING"/>
    <property type="match status" value="1"/>
</dbReference>
<evidence type="ECO:0000256" key="5">
    <source>
        <dbReference type="ARBA" id="ARBA00022859"/>
    </source>
</evidence>
<dbReference type="PRINTS" id="PR01407">
    <property type="entry name" value="BUTYPHLNCDUF"/>
</dbReference>
<dbReference type="Pfam" id="PF00622">
    <property type="entry name" value="SPRY"/>
    <property type="match status" value="1"/>
</dbReference>
<gene>
    <name evidence="11" type="primary">LOC114800097</name>
</gene>
<dbReference type="InterPro" id="IPR051051">
    <property type="entry name" value="E3_ubiq-ligase_TRIM/RNF"/>
</dbReference>
<dbReference type="InterPro" id="IPR043136">
    <property type="entry name" value="B30.2/SPRY_sf"/>
</dbReference>
<dbReference type="InterPro" id="IPR006574">
    <property type="entry name" value="PRY"/>
</dbReference>
<dbReference type="Gene3D" id="2.60.120.920">
    <property type="match status" value="1"/>
</dbReference>
<dbReference type="PROSITE" id="PS50089">
    <property type="entry name" value="ZF_RING_2"/>
    <property type="match status" value="1"/>
</dbReference>
<evidence type="ECO:0000256" key="2">
    <source>
        <dbReference type="ARBA" id="ARBA00022723"/>
    </source>
</evidence>
<sequence length="574" mass="65918">MAEVLSEDQDLFTCSVCLDLLKDPVTLHCGHSYCLSCIKGCWDEEDQKGVYSCPQCRRTFRPRPDLHKNNIIADLVEKVRKMRLQAAPPALCYAGPGDVECDVCTGRKVKAVKSCLVCLVSYCETHFKVHNEANPGGKHTVTDATGPLQEKICSQHHRLLEIFCFTDQTFICYLCMTDKHKHHDTVSAAAERTEKQKQLVETQRRFQRRRQEREETLYELIKAMETFKRSAQAAVEDSEKIFSQIICSIEKICSEGFEMIQDQEKAELSLAEGHLKRLLQEIIDLRRRDAELEQLSHTEDHIHFLQSFSSLCVPPGSADVPNITINHSFSFQAVEESVSALEEHLDDFCKLQVEKISRSVLAAVPLFLEVKTYQSMDLDPPTMTGVQPGLYTEPRTREEFLQYSSQFTLDPNTANKNLHLSEDRRVMWRPQEQPYPDHPERFDWWYQVLCREGVSGRCYWEVEWSGQYGVYISASYKNISRKGRGDECVFGCNDQSWSLYSTSSPSFLHNNKETKLPPVSISSRIGVYVDHSEGTLSFYSVSDTMTLLHRVQTTFTQPLYPGFRLYLYSSVKLL</sequence>
<keyword evidence="7" id="KW-0175">Coiled coil</keyword>
<dbReference type="Gene3D" id="3.30.40.10">
    <property type="entry name" value="Zinc/RING finger domain, C3HC4 (zinc finger)"/>
    <property type="match status" value="1"/>
</dbReference>
<feature type="domain" description="B box-type" evidence="9">
    <location>
        <begin position="148"/>
        <end position="188"/>
    </location>
</feature>
<dbReference type="InterPro" id="IPR001841">
    <property type="entry name" value="Znf_RING"/>
</dbReference>
<evidence type="ECO:0000259" key="9">
    <source>
        <dbReference type="PROSITE" id="PS50119"/>
    </source>
</evidence>
<dbReference type="AlphaFoldDB" id="A0AAY4D763"/>
<dbReference type="Pfam" id="PF15227">
    <property type="entry name" value="zf-C3HC4_4"/>
    <property type="match status" value="1"/>
</dbReference>
<accession>A0AAY4D763</accession>
<evidence type="ECO:0000259" key="10">
    <source>
        <dbReference type="PROSITE" id="PS50188"/>
    </source>
</evidence>
<evidence type="ECO:0000256" key="4">
    <source>
        <dbReference type="ARBA" id="ARBA00022833"/>
    </source>
</evidence>
<dbReference type="SUPFAM" id="SSF57845">
    <property type="entry name" value="B-box zinc-binding domain"/>
    <property type="match status" value="1"/>
</dbReference>
<dbReference type="SUPFAM" id="SSF49899">
    <property type="entry name" value="Concanavalin A-like lectins/glucanases"/>
    <property type="match status" value="1"/>
</dbReference>
<dbReference type="Pfam" id="PF00643">
    <property type="entry name" value="zf-B_box"/>
    <property type="match status" value="1"/>
</dbReference>
<evidence type="ECO:0000256" key="7">
    <source>
        <dbReference type="SAM" id="Coils"/>
    </source>
</evidence>
<dbReference type="CDD" id="cd16040">
    <property type="entry name" value="SPRY_PRY_SNTX"/>
    <property type="match status" value="1"/>
</dbReference>
<dbReference type="InterPro" id="IPR001870">
    <property type="entry name" value="B30.2/SPRY"/>
</dbReference>
<feature type="coiled-coil region" evidence="7">
    <location>
        <begin position="261"/>
        <end position="295"/>
    </location>
</feature>
<dbReference type="PROSITE" id="PS50119">
    <property type="entry name" value="ZF_BBOX"/>
    <property type="match status" value="1"/>
</dbReference>
<dbReference type="Pfam" id="PF25600">
    <property type="entry name" value="TRIM_CC"/>
    <property type="match status" value="1"/>
</dbReference>
<feature type="domain" description="B30.2/SPRY" evidence="10">
    <location>
        <begin position="387"/>
        <end position="574"/>
    </location>
</feature>